<organism evidence="2 3">
    <name type="scientific">Halodesulfovibrio aestuarii</name>
    <dbReference type="NCBI Taxonomy" id="126333"/>
    <lineage>
        <taxon>Bacteria</taxon>
        <taxon>Pseudomonadati</taxon>
        <taxon>Thermodesulfobacteriota</taxon>
        <taxon>Desulfovibrionia</taxon>
        <taxon>Desulfovibrionales</taxon>
        <taxon>Desulfovibrionaceae</taxon>
        <taxon>Halodesulfovibrio</taxon>
    </lineage>
</organism>
<keyword evidence="1" id="KW-0472">Membrane</keyword>
<feature type="transmembrane region" description="Helical" evidence="1">
    <location>
        <begin position="68"/>
        <end position="85"/>
    </location>
</feature>
<feature type="transmembrane region" description="Helical" evidence="1">
    <location>
        <begin position="91"/>
        <end position="114"/>
    </location>
</feature>
<sequence>MPHMSETGILMMGVLLLAGFTLYSILAVLPCWIIATRRNVAGGWWNWLIPLRNFYVAYRLGNGSLKKAFLIIAFFAIGVGAVFFYEYSQVVVVVGSVSFLISSALGCYVLYCWLKQISILAGVHPQFLPVVMFIIPLLLALVGSSLVSLEIVPMRYIKFAENIVSLFVWVVFMTVALRTPREDLEQTDFIFGKE</sequence>
<protein>
    <submittedName>
        <fullName evidence="2">Uncharacterized protein</fullName>
    </submittedName>
</protein>
<dbReference type="RefSeq" id="WP_027361739.1">
    <property type="nucleotide sequence ID" value="NZ_CP192219.1"/>
</dbReference>
<keyword evidence="1" id="KW-1133">Transmembrane helix</keyword>
<feature type="transmembrane region" description="Helical" evidence="1">
    <location>
        <begin position="12"/>
        <end position="35"/>
    </location>
</feature>
<dbReference type="Proteomes" id="UP000184001">
    <property type="component" value="Unassembled WGS sequence"/>
</dbReference>
<accession>A0A8G2C9N3</accession>
<name>A0A8G2C9N3_9BACT</name>
<evidence type="ECO:0000256" key="1">
    <source>
        <dbReference type="SAM" id="Phobius"/>
    </source>
</evidence>
<reference evidence="2 3" key="1">
    <citation type="submission" date="2016-11" db="EMBL/GenBank/DDBJ databases">
        <authorList>
            <person name="Varghese N."/>
            <person name="Submissions S."/>
        </authorList>
    </citation>
    <scope>NUCLEOTIDE SEQUENCE [LARGE SCALE GENOMIC DNA]</scope>
    <source>
        <strain evidence="2 3">DSM 17919</strain>
    </source>
</reference>
<proteinExistence type="predicted"/>
<evidence type="ECO:0000313" key="2">
    <source>
        <dbReference type="EMBL" id="SHJ12697.1"/>
    </source>
</evidence>
<evidence type="ECO:0000313" key="3">
    <source>
        <dbReference type="Proteomes" id="UP000184001"/>
    </source>
</evidence>
<comment type="caution">
    <text evidence="2">The sequence shown here is derived from an EMBL/GenBank/DDBJ whole genome shotgun (WGS) entry which is preliminary data.</text>
</comment>
<gene>
    <name evidence="2" type="ORF">SAMN05660830_01725</name>
</gene>
<dbReference type="EMBL" id="FQZR01000003">
    <property type="protein sequence ID" value="SHJ12697.1"/>
    <property type="molecule type" value="Genomic_DNA"/>
</dbReference>
<feature type="transmembrane region" description="Helical" evidence="1">
    <location>
        <begin position="159"/>
        <end position="177"/>
    </location>
</feature>
<keyword evidence="1" id="KW-0812">Transmembrane</keyword>
<dbReference type="AlphaFoldDB" id="A0A8G2C9N3"/>
<feature type="transmembrane region" description="Helical" evidence="1">
    <location>
        <begin position="126"/>
        <end position="147"/>
    </location>
</feature>